<dbReference type="SUPFAM" id="SSF53756">
    <property type="entry name" value="UDP-Glycosyltransferase/glycogen phosphorylase"/>
    <property type="match status" value="1"/>
</dbReference>
<comment type="caution">
    <text evidence="2">The sequence shown here is derived from an EMBL/GenBank/DDBJ whole genome shotgun (WGS) entry which is preliminary data.</text>
</comment>
<dbReference type="Gene3D" id="3.40.50.2000">
    <property type="entry name" value="Glycogen Phosphorylase B"/>
    <property type="match status" value="1"/>
</dbReference>
<protein>
    <submittedName>
        <fullName evidence="2">Glycosyltransferase</fullName>
    </submittedName>
</protein>
<organism evidence="2 3">
    <name type="scientific">Pseudomonas putida</name>
    <name type="common">Arthrobacter siderocapsulatus</name>
    <dbReference type="NCBI Taxonomy" id="303"/>
    <lineage>
        <taxon>Bacteria</taxon>
        <taxon>Pseudomonadati</taxon>
        <taxon>Pseudomonadota</taxon>
        <taxon>Gammaproteobacteria</taxon>
        <taxon>Pseudomonadales</taxon>
        <taxon>Pseudomonadaceae</taxon>
        <taxon>Pseudomonas</taxon>
    </lineage>
</organism>
<keyword evidence="2" id="KW-0808">Transferase</keyword>
<proteinExistence type="predicted"/>
<dbReference type="Pfam" id="PF00534">
    <property type="entry name" value="Glycos_transf_1"/>
    <property type="match status" value="1"/>
</dbReference>
<dbReference type="PANTHER" id="PTHR45947:SF3">
    <property type="entry name" value="SULFOQUINOVOSYL TRANSFERASE SQD2"/>
    <property type="match status" value="1"/>
</dbReference>
<dbReference type="PANTHER" id="PTHR45947">
    <property type="entry name" value="SULFOQUINOVOSYL TRANSFERASE SQD2"/>
    <property type="match status" value="1"/>
</dbReference>
<dbReference type="GO" id="GO:0016757">
    <property type="term" value="F:glycosyltransferase activity"/>
    <property type="evidence" value="ECO:0007669"/>
    <property type="project" value="InterPro"/>
</dbReference>
<dbReference type="InterPro" id="IPR050194">
    <property type="entry name" value="Glycosyltransferase_grp1"/>
</dbReference>
<name>A0A3M8TGM4_PSEPU</name>
<dbReference type="Proteomes" id="UP000278162">
    <property type="component" value="Unassembled WGS sequence"/>
</dbReference>
<gene>
    <name evidence="2" type="ORF">EFK07_06370</name>
</gene>
<reference evidence="2 3" key="1">
    <citation type="submission" date="2018-10" db="EMBL/GenBank/DDBJ databases">
        <title>An outbreak of IMP-63 producing strain in France.</title>
        <authorList>
            <person name="Bour M."/>
            <person name="Liapis E."/>
            <person name="Plesiat P."/>
        </authorList>
    </citation>
    <scope>NUCLEOTIDE SEQUENCE [LARGE SCALE GENOMIC DNA]</scope>
    <source>
        <strain evidence="2 3">12917</strain>
    </source>
</reference>
<sequence>MRENSNGAQLCGAQERNGGGIMREVLLLGFHVGKQYFEHYSVGDAFPQVAAYKLESRFIDALRLGGFRVNTLATIAVSTFPRIKRVWFPGAVLQGEGAGQGRVMPLVNLPAIKMLTRCLGSFYGLLRMGRSADVVCVYAAHSPNLLAAYLYSRLCGKPYYVYVPDLPSFMDVALERGRLLRWLKKIDASLLSWLLRSANGLVVISRLMVEDQPAWKARPYLVLEGISESSPIPADGVVDKKMIFYAGGVNRSYGIVELVEGFLRSGIGYELVLCGRGDLEGYLAETCAKHASVKYLGFVSPEKVAELQGRASLLVLTRNPAEAYTRYSFPSKLIEYMSAGIPVLTTRLAGIPDEYFDHLNIIEDFSVSAVADALVKISSADEQYLSDKAARGRVWVLGAKSSRAVGKQLVEFMENNK</sequence>
<evidence type="ECO:0000313" key="2">
    <source>
        <dbReference type="EMBL" id="RNF92518.1"/>
    </source>
</evidence>
<accession>A0A3M8TGM4</accession>
<dbReference type="EMBL" id="RJAI01000014">
    <property type="protein sequence ID" value="RNF92518.1"/>
    <property type="molecule type" value="Genomic_DNA"/>
</dbReference>
<feature type="domain" description="Glycosyl transferase family 1" evidence="1">
    <location>
        <begin position="239"/>
        <end position="382"/>
    </location>
</feature>
<dbReference type="InterPro" id="IPR001296">
    <property type="entry name" value="Glyco_trans_1"/>
</dbReference>
<dbReference type="AlphaFoldDB" id="A0A3M8TGM4"/>
<evidence type="ECO:0000313" key="3">
    <source>
        <dbReference type="Proteomes" id="UP000278162"/>
    </source>
</evidence>
<evidence type="ECO:0000259" key="1">
    <source>
        <dbReference type="Pfam" id="PF00534"/>
    </source>
</evidence>